<dbReference type="EMBL" id="BSPX01000032">
    <property type="protein sequence ID" value="GLT22834.1"/>
    <property type="molecule type" value="Genomic_DNA"/>
</dbReference>
<gene>
    <name evidence="1" type="ORF">GCM10007933_22950</name>
</gene>
<sequence>MYSVDELRNFCIEILLEDRSPGMIKATRLGDLKGQFPGKSDQELQAMARQSDPDAWAYRDELAAKTYAELLEMATAVNDRKKAQERLQKKPSIYAKWARKPFWTKTEAVALLLGCDPDGDASIYDYPDERNDLTDLLDRAIKVGQLKREMSPPNLLSWAQSAHLSVPSALAQAVDELKPKPPSAPSGEAPSKFLVNIEGYDSPPELAVMVEAIARFWTNVDRNRPPKKDEEIIPWIRSKVDSDVKANAIDLLIRPEWARVGGNRKR</sequence>
<organism evidence="1 2">
    <name type="scientific">Zoogloea oryzae</name>
    <dbReference type="NCBI Taxonomy" id="310767"/>
    <lineage>
        <taxon>Bacteria</taxon>
        <taxon>Pseudomonadati</taxon>
        <taxon>Pseudomonadota</taxon>
        <taxon>Betaproteobacteria</taxon>
        <taxon>Rhodocyclales</taxon>
        <taxon>Zoogloeaceae</taxon>
        <taxon>Zoogloea</taxon>
    </lineage>
</organism>
<evidence type="ECO:0000313" key="2">
    <source>
        <dbReference type="Proteomes" id="UP001157167"/>
    </source>
</evidence>
<proteinExistence type="predicted"/>
<protein>
    <submittedName>
        <fullName evidence="1">Uncharacterized protein</fullName>
    </submittedName>
</protein>
<dbReference type="Proteomes" id="UP001157167">
    <property type="component" value="Unassembled WGS sequence"/>
</dbReference>
<accession>A0ABQ6FCW3</accession>
<evidence type="ECO:0000313" key="1">
    <source>
        <dbReference type="EMBL" id="GLT22834.1"/>
    </source>
</evidence>
<reference evidence="2" key="1">
    <citation type="journal article" date="2019" name="Int. J. Syst. Evol. Microbiol.">
        <title>The Global Catalogue of Microorganisms (GCM) 10K type strain sequencing project: providing services to taxonomists for standard genome sequencing and annotation.</title>
        <authorList>
            <consortium name="The Broad Institute Genomics Platform"/>
            <consortium name="The Broad Institute Genome Sequencing Center for Infectious Disease"/>
            <person name="Wu L."/>
            <person name="Ma J."/>
        </authorList>
    </citation>
    <scope>NUCLEOTIDE SEQUENCE [LARGE SCALE GENOMIC DNA]</scope>
    <source>
        <strain evidence="2">NBRC 102407</strain>
    </source>
</reference>
<name>A0ABQ6FCW3_9RHOO</name>
<keyword evidence="2" id="KW-1185">Reference proteome</keyword>
<comment type="caution">
    <text evidence="1">The sequence shown here is derived from an EMBL/GenBank/DDBJ whole genome shotgun (WGS) entry which is preliminary data.</text>
</comment>